<reference evidence="2" key="1">
    <citation type="submission" date="2023-06" db="EMBL/GenBank/DDBJ databases">
        <authorList>
            <person name="Kurt Z."/>
        </authorList>
    </citation>
    <scope>NUCLEOTIDE SEQUENCE</scope>
</reference>
<feature type="transmembrane region" description="Helical" evidence="1">
    <location>
        <begin position="120"/>
        <end position="140"/>
    </location>
</feature>
<keyword evidence="4" id="KW-1185">Reference proteome</keyword>
<feature type="transmembrane region" description="Helical" evidence="1">
    <location>
        <begin position="86"/>
        <end position="108"/>
    </location>
</feature>
<keyword evidence="1" id="KW-0812">Transmembrane</keyword>
<feature type="transmembrane region" description="Helical" evidence="1">
    <location>
        <begin position="250"/>
        <end position="268"/>
    </location>
</feature>
<evidence type="ECO:0000313" key="2">
    <source>
        <dbReference type="EMBL" id="CAI9913789.1"/>
    </source>
</evidence>
<comment type="caution">
    <text evidence="2">The sequence shown here is derived from an EMBL/GenBank/DDBJ whole genome shotgun (WGS) entry which is preliminary data.</text>
</comment>
<proteinExistence type="predicted"/>
<evidence type="ECO:0000313" key="4">
    <source>
        <dbReference type="Proteomes" id="UP001642409"/>
    </source>
</evidence>
<feature type="transmembrane region" description="Helical" evidence="1">
    <location>
        <begin position="183"/>
        <end position="209"/>
    </location>
</feature>
<dbReference type="AlphaFoldDB" id="A0AA86N6H9"/>
<sequence>MLLIIGTLASKAESQVRQQFIDELIQKKVLNQNQYENLIKQYVEPYQRNKLEFITLSNVIKTVSVGLLIFASWSIVSVICLQLWRLIAAVPVYVYLVIALSLSVTGIVQPQIYSPTYFDWIAVLCAFTTPIIVTAFYGVYQKQLEPIVRVLLLPFLPRGVVLNVLFVVYFGALAIIYKSQLIGFAAVVALSSLTSFSVFYMPGLLALGFKQNMLPFLVFGHFLVLSAYSALILTNHFVEYITVFKTGLEYYVSIALATGLHVGSSPLYRKKANTVAYALFFILLSGIAVVANIFTPLKVPGSVLCGFCFFTILEWLCYLSLKGGALLSLIVITSSLYLFAKFLDKVSLNILAK</sequence>
<dbReference type="Proteomes" id="UP001642409">
    <property type="component" value="Unassembled WGS sequence"/>
</dbReference>
<feature type="transmembrane region" description="Helical" evidence="1">
    <location>
        <begin position="216"/>
        <end position="238"/>
    </location>
</feature>
<dbReference type="EMBL" id="CAXDID020000410">
    <property type="protein sequence ID" value="CAL6088669.1"/>
    <property type="molecule type" value="Genomic_DNA"/>
</dbReference>
<accession>A0AA86N6H9</accession>
<keyword evidence="1" id="KW-0472">Membrane</keyword>
<reference evidence="3 4" key="2">
    <citation type="submission" date="2024-07" db="EMBL/GenBank/DDBJ databases">
        <authorList>
            <person name="Akdeniz Z."/>
        </authorList>
    </citation>
    <scope>NUCLEOTIDE SEQUENCE [LARGE SCALE GENOMIC DNA]</scope>
</reference>
<evidence type="ECO:0000256" key="1">
    <source>
        <dbReference type="SAM" id="Phobius"/>
    </source>
</evidence>
<feature type="transmembrane region" description="Helical" evidence="1">
    <location>
        <begin position="275"/>
        <end position="294"/>
    </location>
</feature>
<protein>
    <submittedName>
        <fullName evidence="2">Uncharacterized protein</fullName>
    </submittedName>
</protein>
<name>A0AA86N6H9_9EUKA</name>
<dbReference type="EMBL" id="CATOUU010000036">
    <property type="protein sequence ID" value="CAI9913789.1"/>
    <property type="molecule type" value="Genomic_DNA"/>
</dbReference>
<feature type="transmembrane region" description="Helical" evidence="1">
    <location>
        <begin position="325"/>
        <end position="343"/>
    </location>
</feature>
<gene>
    <name evidence="2" type="ORF">HINF_LOCUS1434</name>
    <name evidence="3" type="ORF">HINF_LOCUS64238</name>
</gene>
<feature type="transmembrane region" description="Helical" evidence="1">
    <location>
        <begin position="59"/>
        <end position="79"/>
    </location>
</feature>
<keyword evidence="1" id="KW-1133">Transmembrane helix</keyword>
<evidence type="ECO:0000313" key="3">
    <source>
        <dbReference type="EMBL" id="CAL6088669.1"/>
    </source>
</evidence>
<organism evidence="2">
    <name type="scientific">Hexamita inflata</name>
    <dbReference type="NCBI Taxonomy" id="28002"/>
    <lineage>
        <taxon>Eukaryota</taxon>
        <taxon>Metamonada</taxon>
        <taxon>Diplomonadida</taxon>
        <taxon>Hexamitidae</taxon>
        <taxon>Hexamitinae</taxon>
        <taxon>Hexamita</taxon>
    </lineage>
</organism>
<feature type="transmembrane region" description="Helical" evidence="1">
    <location>
        <begin position="160"/>
        <end position="177"/>
    </location>
</feature>